<dbReference type="EC" id="2.7.1.47" evidence="6"/>
<sequence>MDSVFLGIDVGTGSARAGLFDPAGRLLASAKRPIRIWHEPGDIVEQSSEDIWQAICASVREALATANVRPEAVRGLGFDATCSLVVVDPAGAPLAVGPSGDPARNVVVWMDHRAMDQTARINATGHRVLDYVGGTISPEMETPKLLWLNENLPQTYRDAGHFFDLADYLSWRATGSAARSVCTLTCKWTYLAHEGRWDADYFRTIGLGDLADDGFARIGDTVVDIATPLGQGLTDAAAAELGLVPGLPVGASLIDAHAGGVGTIGARSQDGAAADPARELALIMGTSLCSMALTRDPVFVPGIWGPYRGAMLPSYWLLEGGQSAYGAALDRIVSLHPAYGEAQAAASAACAPLLAFLERRAVALAGSVEAAATLAGKLHVVPELLGNRAPEADPHATGIIAGLTLASGIDDLANLFVATLCGLCYGTRQIVEAANVQGVSFERIVVSGGAARSPLLRRILADATGLSVALPVTDEPVLLGSAMLGAVASGAHASLEAAAAAMSRNGETTVPDTGEVAAFHERKYRAFRLLQTSERQIRALMTAGS</sequence>
<dbReference type="Pfam" id="PF00370">
    <property type="entry name" value="FGGY_N"/>
    <property type="match status" value="1"/>
</dbReference>
<dbReference type="GO" id="GO:0019321">
    <property type="term" value="P:pentose metabolic process"/>
    <property type="evidence" value="ECO:0007669"/>
    <property type="project" value="TreeGrafter"/>
</dbReference>
<protein>
    <submittedName>
        <fullName evidence="6">D-ribulokinase</fullName>
        <ecNumber evidence="6">2.7.1.47</ecNumber>
    </submittedName>
</protein>
<evidence type="ECO:0000313" key="7">
    <source>
        <dbReference type="Proteomes" id="UP000542776"/>
    </source>
</evidence>
<dbReference type="InterPro" id="IPR006003">
    <property type="entry name" value="FGGY_RbtK-like"/>
</dbReference>
<comment type="caution">
    <text evidence="6">The sequence shown here is derived from an EMBL/GenBank/DDBJ whole genome shotgun (WGS) entry which is preliminary data.</text>
</comment>
<evidence type="ECO:0000259" key="5">
    <source>
        <dbReference type="Pfam" id="PF02782"/>
    </source>
</evidence>
<dbReference type="Pfam" id="PF02782">
    <property type="entry name" value="FGGY_C"/>
    <property type="match status" value="1"/>
</dbReference>
<evidence type="ECO:0000256" key="1">
    <source>
        <dbReference type="ARBA" id="ARBA00009156"/>
    </source>
</evidence>
<evidence type="ECO:0000256" key="3">
    <source>
        <dbReference type="ARBA" id="ARBA00022777"/>
    </source>
</evidence>
<dbReference type="RefSeq" id="WP_183200841.1">
    <property type="nucleotide sequence ID" value="NZ_JACIEK010000009.1"/>
</dbReference>
<comment type="similarity">
    <text evidence="1">Belongs to the FGGY kinase family.</text>
</comment>
<dbReference type="InterPro" id="IPR043129">
    <property type="entry name" value="ATPase_NBD"/>
</dbReference>
<dbReference type="InterPro" id="IPR000577">
    <property type="entry name" value="Carb_kinase_FGGY"/>
</dbReference>
<dbReference type="GO" id="GO:0019150">
    <property type="term" value="F:D-ribulokinase activity"/>
    <property type="evidence" value="ECO:0007669"/>
    <property type="project" value="UniProtKB-EC"/>
</dbReference>
<name>A0A7W6H670_9HYPH</name>
<dbReference type="InterPro" id="IPR018485">
    <property type="entry name" value="FGGY_C"/>
</dbReference>
<dbReference type="PANTHER" id="PTHR43435">
    <property type="entry name" value="RIBULOKINASE"/>
    <property type="match status" value="1"/>
</dbReference>
<reference evidence="6 7" key="1">
    <citation type="submission" date="2020-08" db="EMBL/GenBank/DDBJ databases">
        <title>Genomic Encyclopedia of Type Strains, Phase IV (KMG-IV): sequencing the most valuable type-strain genomes for metagenomic binning, comparative biology and taxonomic classification.</title>
        <authorList>
            <person name="Goeker M."/>
        </authorList>
    </citation>
    <scope>NUCLEOTIDE SEQUENCE [LARGE SCALE GENOMIC DNA]</scope>
    <source>
        <strain evidence="6 7">DSM 102238</strain>
    </source>
</reference>
<dbReference type="PIRSF" id="PIRSF000538">
    <property type="entry name" value="GlpK"/>
    <property type="match status" value="1"/>
</dbReference>
<proteinExistence type="inferred from homology"/>
<dbReference type="EMBL" id="JACIEK010000009">
    <property type="protein sequence ID" value="MBB3999288.1"/>
    <property type="molecule type" value="Genomic_DNA"/>
</dbReference>
<keyword evidence="3 6" id="KW-0418">Kinase</keyword>
<dbReference type="InterPro" id="IPR018484">
    <property type="entry name" value="FGGY_N"/>
</dbReference>
<dbReference type="Gene3D" id="3.30.420.40">
    <property type="match status" value="1"/>
</dbReference>
<dbReference type="PANTHER" id="PTHR43435:SF4">
    <property type="entry name" value="FGGY CARBOHYDRATE KINASE DOMAIN-CONTAINING PROTEIN"/>
    <property type="match status" value="1"/>
</dbReference>
<evidence type="ECO:0000256" key="2">
    <source>
        <dbReference type="ARBA" id="ARBA00022679"/>
    </source>
</evidence>
<dbReference type="AlphaFoldDB" id="A0A7W6H670"/>
<feature type="domain" description="Carbohydrate kinase FGGY C-terminal" evidence="5">
    <location>
        <begin position="280"/>
        <end position="488"/>
    </location>
</feature>
<organism evidence="6 7">
    <name type="scientific">Aureimonas pseudogalii</name>
    <dbReference type="NCBI Taxonomy" id="1744844"/>
    <lineage>
        <taxon>Bacteria</taxon>
        <taxon>Pseudomonadati</taxon>
        <taxon>Pseudomonadota</taxon>
        <taxon>Alphaproteobacteria</taxon>
        <taxon>Hyphomicrobiales</taxon>
        <taxon>Aurantimonadaceae</taxon>
        <taxon>Aureimonas</taxon>
    </lineage>
</organism>
<dbReference type="GO" id="GO:0005737">
    <property type="term" value="C:cytoplasm"/>
    <property type="evidence" value="ECO:0007669"/>
    <property type="project" value="TreeGrafter"/>
</dbReference>
<evidence type="ECO:0000259" key="4">
    <source>
        <dbReference type="Pfam" id="PF00370"/>
    </source>
</evidence>
<evidence type="ECO:0000313" key="6">
    <source>
        <dbReference type="EMBL" id="MBB3999288.1"/>
    </source>
</evidence>
<keyword evidence="2 6" id="KW-0808">Transferase</keyword>
<accession>A0A7W6H670</accession>
<dbReference type="FunFam" id="3.30.420.40:FF:000101">
    <property type="entry name" value="FGGY carbohydrate kinase domain-containing protein"/>
    <property type="match status" value="1"/>
</dbReference>
<keyword evidence="7" id="KW-1185">Reference proteome</keyword>
<feature type="domain" description="Carbohydrate kinase FGGY N-terminal" evidence="4">
    <location>
        <begin position="5"/>
        <end position="262"/>
    </location>
</feature>
<dbReference type="Gene3D" id="1.20.58.2240">
    <property type="match status" value="1"/>
</dbReference>
<dbReference type="NCBIfam" id="TIGR01315">
    <property type="entry name" value="5C_CHO_kinase"/>
    <property type="match status" value="1"/>
</dbReference>
<dbReference type="Proteomes" id="UP000542776">
    <property type="component" value="Unassembled WGS sequence"/>
</dbReference>
<gene>
    <name evidence="6" type="ORF">GGR04_003157</name>
</gene>
<dbReference type="CDD" id="cd07782">
    <property type="entry name" value="ASKHA_NBD_FGGY_D-RBK"/>
    <property type="match status" value="1"/>
</dbReference>
<dbReference type="SUPFAM" id="SSF53067">
    <property type="entry name" value="Actin-like ATPase domain"/>
    <property type="match status" value="2"/>
</dbReference>